<protein>
    <submittedName>
        <fullName evidence="1">Uncharacterized protein</fullName>
    </submittedName>
</protein>
<reference evidence="1" key="1">
    <citation type="journal article" date="2012" name="Nat. Biotechnol.">
        <title>Draft genome sequence of pigeonpea (Cajanus cajan), an orphan legume crop of resource-poor farmers.</title>
        <authorList>
            <person name="Varshney R.K."/>
            <person name="Chen W."/>
            <person name="Li Y."/>
            <person name="Bharti A.K."/>
            <person name="Saxena R.K."/>
            <person name="Schlueter J.A."/>
            <person name="Donoghue M.T."/>
            <person name="Azam S."/>
            <person name="Fan G."/>
            <person name="Whaley A.M."/>
            <person name="Farmer A.D."/>
            <person name="Sheridan J."/>
            <person name="Iwata A."/>
            <person name="Tuteja R."/>
            <person name="Penmetsa R.V."/>
            <person name="Wu W."/>
            <person name="Upadhyaya H.D."/>
            <person name="Yang S.P."/>
            <person name="Shah T."/>
            <person name="Saxena K.B."/>
            <person name="Michael T."/>
            <person name="McCombie W.R."/>
            <person name="Yang B."/>
            <person name="Zhang G."/>
            <person name="Yang H."/>
            <person name="Wang J."/>
            <person name="Spillane C."/>
            <person name="Cook D.R."/>
            <person name="May G.D."/>
            <person name="Xu X."/>
            <person name="Jackson S.A."/>
        </authorList>
    </citation>
    <scope>NUCLEOTIDE SEQUENCE [LARGE SCALE GENOMIC DNA]</scope>
</reference>
<sequence length="164" mass="19370">MAENTRLKELIADVKRILELMETRDKENATRFETLESAVDTLLQQKSANPSQPFQVRNVKLDFPRFDGSDVLQWIFKAEQFFSYYNTPDDHRLTIAAIHLDKEVVPWYQMMTRHDSFHSWVAFPRALELEFGPSPYECSRSHLFKLTQTDFVHDYYVQFTALAN</sequence>
<dbReference type="Proteomes" id="UP000075243">
    <property type="component" value="Unassembled WGS sequence"/>
</dbReference>
<dbReference type="AlphaFoldDB" id="A0A151QV25"/>
<keyword evidence="2" id="KW-1185">Reference proteome</keyword>
<evidence type="ECO:0000313" key="2">
    <source>
        <dbReference type="Proteomes" id="UP000075243"/>
    </source>
</evidence>
<dbReference type="EMBL" id="KQ484678">
    <property type="protein sequence ID" value="KYP34126.1"/>
    <property type="molecule type" value="Genomic_DNA"/>
</dbReference>
<evidence type="ECO:0000313" key="1">
    <source>
        <dbReference type="EMBL" id="KYP34126.1"/>
    </source>
</evidence>
<dbReference type="OMA" id="DCPRATM"/>
<name>A0A151QV25_CAJCA</name>
<gene>
    <name evidence="1" type="ORF">KK1_044947</name>
</gene>
<organism evidence="1 2">
    <name type="scientific">Cajanus cajan</name>
    <name type="common">Pigeon pea</name>
    <name type="synonym">Cajanus indicus</name>
    <dbReference type="NCBI Taxonomy" id="3821"/>
    <lineage>
        <taxon>Eukaryota</taxon>
        <taxon>Viridiplantae</taxon>
        <taxon>Streptophyta</taxon>
        <taxon>Embryophyta</taxon>
        <taxon>Tracheophyta</taxon>
        <taxon>Spermatophyta</taxon>
        <taxon>Magnoliopsida</taxon>
        <taxon>eudicotyledons</taxon>
        <taxon>Gunneridae</taxon>
        <taxon>Pentapetalae</taxon>
        <taxon>rosids</taxon>
        <taxon>fabids</taxon>
        <taxon>Fabales</taxon>
        <taxon>Fabaceae</taxon>
        <taxon>Papilionoideae</taxon>
        <taxon>50 kb inversion clade</taxon>
        <taxon>NPAAA clade</taxon>
        <taxon>indigoferoid/millettioid clade</taxon>
        <taxon>Phaseoleae</taxon>
        <taxon>Cajanus</taxon>
    </lineage>
</organism>
<accession>A0A151QV25</accession>
<dbReference type="Gramene" id="C.cajan_40771.t">
    <property type="protein sequence ID" value="C.cajan_40771.t.cds1"/>
    <property type="gene ID" value="C.cajan_40771"/>
</dbReference>
<proteinExistence type="predicted"/>